<accession>A0A6F8VBX8</accession>
<name>A0A6F8VBX8_9PROT</name>
<dbReference type="InterPro" id="IPR009752">
    <property type="entry name" value="Phage_Mu_GpJ"/>
</dbReference>
<evidence type="ECO:0008006" key="3">
    <source>
        <dbReference type="Google" id="ProtNLM"/>
    </source>
</evidence>
<gene>
    <name evidence="1" type="ORF">SKTS_13580</name>
</gene>
<organism evidence="1 2">
    <name type="scientific">Sulfurimicrobium lacus</name>
    <dbReference type="NCBI Taxonomy" id="2715678"/>
    <lineage>
        <taxon>Bacteria</taxon>
        <taxon>Pseudomonadati</taxon>
        <taxon>Pseudomonadota</taxon>
        <taxon>Betaproteobacteria</taxon>
        <taxon>Nitrosomonadales</taxon>
        <taxon>Sulfuricellaceae</taxon>
        <taxon>Sulfurimicrobium</taxon>
    </lineage>
</organism>
<dbReference type="EMBL" id="AP022853">
    <property type="protein sequence ID" value="BCB26472.1"/>
    <property type="molecule type" value="Genomic_DNA"/>
</dbReference>
<reference evidence="2" key="1">
    <citation type="submission" date="2020-03" db="EMBL/GenBank/DDBJ databases">
        <title>Complete genome sequence of sulfur-oxidizing bacterium skT11.</title>
        <authorList>
            <person name="Kanda M."/>
            <person name="Kojima H."/>
            <person name="Fukui M."/>
        </authorList>
    </citation>
    <scope>NUCLEOTIDE SEQUENCE [LARGE SCALE GENOMIC DNA]</scope>
    <source>
        <strain evidence="2">skT11</strain>
    </source>
</reference>
<proteinExistence type="predicted"/>
<evidence type="ECO:0000313" key="1">
    <source>
        <dbReference type="EMBL" id="BCB26472.1"/>
    </source>
</evidence>
<dbReference type="Proteomes" id="UP000502260">
    <property type="component" value="Chromosome"/>
</dbReference>
<protein>
    <recommendedName>
        <fullName evidence="3">DUF1320 domain-containing protein</fullName>
    </recommendedName>
</protein>
<dbReference type="KEGG" id="slac:SKTS_13580"/>
<dbReference type="AlphaFoldDB" id="A0A6F8VBX8"/>
<evidence type="ECO:0000313" key="2">
    <source>
        <dbReference type="Proteomes" id="UP000502260"/>
    </source>
</evidence>
<keyword evidence="2" id="KW-1185">Reference proteome</keyword>
<dbReference type="RefSeq" id="WP_173062238.1">
    <property type="nucleotide sequence ID" value="NZ_AP022853.1"/>
</dbReference>
<sequence length="165" mass="17248">MPYATATNLLEQFGAEEIAQRADRGTPRLVTAAMLKAAAAAGSLAGYTADEQAATAEALALVNAKLLDADSAINGYLATRYPVPLATVPRLVLVAACDLARYALYDDMATETITTRYKDAVKLLEAISKGLVNLGVDASGAKPETNNAAQMVSAGKVFGRDGRRL</sequence>
<dbReference type="Pfam" id="PF07030">
    <property type="entry name" value="Phage_Mu_Gp36"/>
    <property type="match status" value="1"/>
</dbReference>